<comment type="function">
    <text evidence="2">One of several proteins that assist in the late maturation steps of the functional core of the 30S ribosomal subunit. Associates with free 30S ribosomal subunits (but not with 30S subunits that are part of 70S ribosomes or polysomes). Required for efficient processing of 16S rRNA. May interact with the 5'-terminal helix region of 16S rRNA.</text>
</comment>
<dbReference type="InterPro" id="IPR015946">
    <property type="entry name" value="KH_dom-like_a/b"/>
</dbReference>
<gene>
    <name evidence="2 4" type="primary">rbfA</name>
    <name evidence="4" type="ORF">FYJ24_08970</name>
</gene>
<reference evidence="4 5" key="1">
    <citation type="submission" date="2019-08" db="EMBL/GenBank/DDBJ databases">
        <title>In-depth cultivation of the pig gut microbiome towards novel bacterial diversity and tailored functional studies.</title>
        <authorList>
            <person name="Wylensek D."/>
            <person name="Hitch T.C.A."/>
            <person name="Clavel T."/>
        </authorList>
    </citation>
    <scope>NUCLEOTIDE SEQUENCE [LARGE SCALE GENOMIC DNA]</scope>
    <source>
        <strain evidence="4 5">WB03_NA08</strain>
    </source>
</reference>
<comment type="subunit">
    <text evidence="2">Monomer. Binds 30S ribosomal subunits, but not 50S ribosomal subunits or 70S ribosomes.</text>
</comment>
<feature type="compositionally biased region" description="Basic and acidic residues" evidence="3">
    <location>
        <begin position="112"/>
        <end position="127"/>
    </location>
</feature>
<dbReference type="PANTHER" id="PTHR33515">
    <property type="entry name" value="RIBOSOME-BINDING FACTOR A, CHLOROPLASTIC-RELATED"/>
    <property type="match status" value="1"/>
</dbReference>
<dbReference type="SUPFAM" id="SSF89919">
    <property type="entry name" value="Ribosome-binding factor A, RbfA"/>
    <property type="match status" value="1"/>
</dbReference>
<feature type="region of interest" description="Disordered" evidence="3">
    <location>
        <begin position="112"/>
        <end position="142"/>
    </location>
</feature>
<dbReference type="GO" id="GO:0043024">
    <property type="term" value="F:ribosomal small subunit binding"/>
    <property type="evidence" value="ECO:0007669"/>
    <property type="project" value="TreeGrafter"/>
</dbReference>
<evidence type="ECO:0000256" key="2">
    <source>
        <dbReference type="HAMAP-Rule" id="MF_00003"/>
    </source>
</evidence>
<evidence type="ECO:0000313" key="4">
    <source>
        <dbReference type="EMBL" id="MSS84893.1"/>
    </source>
</evidence>
<dbReference type="EMBL" id="VULO01000010">
    <property type="protein sequence ID" value="MSS84893.1"/>
    <property type="molecule type" value="Genomic_DNA"/>
</dbReference>
<dbReference type="NCBIfam" id="TIGR00082">
    <property type="entry name" value="rbfA"/>
    <property type="match status" value="1"/>
</dbReference>
<accession>A0A6N7W8S3</accession>
<dbReference type="InterPro" id="IPR023799">
    <property type="entry name" value="RbfA_dom_sf"/>
</dbReference>
<evidence type="ECO:0000256" key="1">
    <source>
        <dbReference type="ARBA" id="ARBA00022517"/>
    </source>
</evidence>
<keyword evidence="2" id="KW-0963">Cytoplasm</keyword>
<dbReference type="Gene3D" id="3.30.300.20">
    <property type="match status" value="1"/>
</dbReference>
<dbReference type="Pfam" id="PF02033">
    <property type="entry name" value="RBFA"/>
    <property type="match status" value="1"/>
</dbReference>
<dbReference type="InterPro" id="IPR000238">
    <property type="entry name" value="RbfA"/>
</dbReference>
<name>A0A6N7W8S3_9ACTO</name>
<dbReference type="RefSeq" id="WP_154545646.1">
    <property type="nucleotide sequence ID" value="NZ_VULO01000010.1"/>
</dbReference>
<dbReference type="AlphaFoldDB" id="A0A6N7W8S3"/>
<comment type="caution">
    <text evidence="4">The sequence shown here is derived from an EMBL/GenBank/DDBJ whole genome shotgun (WGS) entry which is preliminary data.</text>
</comment>
<proteinExistence type="inferred from homology"/>
<sequence length="142" mass="15775">MADDARVRRVAENIRGTVTRALERSVKDPRLGFVTITEVRVTRDLQHATVFYTVLGDENSARDTAKALRSATGLIRSEVGRSLGTRLTPTLTFEADAIPEAAASIEDKLREARERDAEIAREREGKKFAGGADPYRKDDEDE</sequence>
<dbReference type="GO" id="GO:0030490">
    <property type="term" value="P:maturation of SSU-rRNA"/>
    <property type="evidence" value="ECO:0007669"/>
    <property type="project" value="UniProtKB-UniRule"/>
</dbReference>
<dbReference type="Proteomes" id="UP000470875">
    <property type="component" value="Unassembled WGS sequence"/>
</dbReference>
<dbReference type="HAMAP" id="MF_00003">
    <property type="entry name" value="RbfA"/>
    <property type="match status" value="1"/>
</dbReference>
<keyword evidence="5" id="KW-1185">Reference proteome</keyword>
<evidence type="ECO:0000313" key="5">
    <source>
        <dbReference type="Proteomes" id="UP000470875"/>
    </source>
</evidence>
<dbReference type="GO" id="GO:0005829">
    <property type="term" value="C:cytosol"/>
    <property type="evidence" value="ECO:0007669"/>
    <property type="project" value="TreeGrafter"/>
</dbReference>
<comment type="similarity">
    <text evidence="2">Belongs to the RbfA family.</text>
</comment>
<evidence type="ECO:0000256" key="3">
    <source>
        <dbReference type="SAM" id="MobiDB-lite"/>
    </source>
</evidence>
<protein>
    <recommendedName>
        <fullName evidence="2">Ribosome-binding factor A</fullName>
    </recommendedName>
</protein>
<comment type="subcellular location">
    <subcellularLocation>
        <location evidence="2">Cytoplasm</location>
    </subcellularLocation>
</comment>
<keyword evidence="1 2" id="KW-0690">Ribosome biogenesis</keyword>
<dbReference type="PANTHER" id="PTHR33515:SF1">
    <property type="entry name" value="RIBOSOME-BINDING FACTOR A, CHLOROPLASTIC-RELATED"/>
    <property type="match status" value="1"/>
</dbReference>
<organism evidence="4 5">
    <name type="scientific">Scrofimicrobium canadense</name>
    <dbReference type="NCBI Taxonomy" id="2652290"/>
    <lineage>
        <taxon>Bacteria</taxon>
        <taxon>Bacillati</taxon>
        <taxon>Actinomycetota</taxon>
        <taxon>Actinomycetes</taxon>
        <taxon>Actinomycetales</taxon>
        <taxon>Actinomycetaceae</taxon>
        <taxon>Scrofimicrobium</taxon>
    </lineage>
</organism>